<dbReference type="GO" id="GO:0000287">
    <property type="term" value="F:magnesium ion binding"/>
    <property type="evidence" value="ECO:0007669"/>
    <property type="project" value="UniProtKB-UniRule"/>
</dbReference>
<feature type="active site" description="Nucleophile" evidence="7 9">
    <location>
        <position position="22"/>
    </location>
</feature>
<feature type="binding site" evidence="7 11">
    <location>
        <position position="457"/>
    </location>
    <ligand>
        <name>[4Fe-4S] cluster</name>
        <dbReference type="ChEBI" id="CHEBI:49883"/>
    </ligand>
</feature>
<dbReference type="SUPFAM" id="SSF53271">
    <property type="entry name" value="PRTase-like"/>
    <property type="match status" value="1"/>
</dbReference>
<keyword evidence="4 7" id="KW-0808">Transferase</keyword>
<comment type="pathway">
    <text evidence="1 7 8">Purine metabolism; IMP biosynthesis via de novo pathway; N(1)-(5-phospho-D-ribosyl)glycinamide from 5-phospho-alpha-D-ribose 1-diphosphate: step 1/2.</text>
</comment>
<evidence type="ECO:0000313" key="14">
    <source>
        <dbReference type="Proteomes" id="UP000199584"/>
    </source>
</evidence>
<comment type="cofactor">
    <cofactor evidence="7 10">
        <name>Mg(2+)</name>
        <dbReference type="ChEBI" id="CHEBI:18420"/>
    </cofactor>
    <text evidence="7 10">Binds 1 Mg(2+) ion per subunit.</text>
</comment>
<feature type="binding site" evidence="7 11">
    <location>
        <position position="403"/>
    </location>
    <ligand>
        <name>[4Fe-4S] cluster</name>
        <dbReference type="ChEBI" id="CHEBI:49883"/>
    </ligand>
</feature>
<dbReference type="EC" id="2.4.2.14" evidence="7"/>
<evidence type="ECO:0000256" key="9">
    <source>
        <dbReference type="PIRSR" id="PIRSR000485-1"/>
    </source>
</evidence>
<keyword evidence="3 7" id="KW-0328">Glycosyltransferase</keyword>
<keyword evidence="7 10" id="KW-0479">Metal-binding</keyword>
<dbReference type="InterPro" id="IPR000836">
    <property type="entry name" value="PRTase_dom"/>
</dbReference>
<feature type="binding site" evidence="7 11">
    <location>
        <position position="257"/>
    </location>
    <ligand>
        <name>[4Fe-4S] cluster</name>
        <dbReference type="ChEBI" id="CHEBI:49883"/>
    </ligand>
</feature>
<dbReference type="GO" id="GO:0009113">
    <property type="term" value="P:purine nucleobase biosynthetic process"/>
    <property type="evidence" value="ECO:0007669"/>
    <property type="project" value="UniProtKB-UniRule"/>
</dbReference>
<dbReference type="Proteomes" id="UP000199584">
    <property type="component" value="Unassembled WGS sequence"/>
</dbReference>
<dbReference type="InterPro" id="IPR029057">
    <property type="entry name" value="PRTase-like"/>
</dbReference>
<keyword evidence="5 7" id="KW-0658">Purine biosynthesis</keyword>
<dbReference type="RefSeq" id="WP_207545100.1">
    <property type="nucleotide sequence ID" value="NZ_FOYM01000002.1"/>
</dbReference>
<protein>
    <recommendedName>
        <fullName evidence="7">Amidophosphoribosyltransferase</fullName>
        <shortName evidence="7">ATase</shortName>
        <ecNumber evidence="7">2.4.2.14</ecNumber>
    </recommendedName>
    <alternativeName>
        <fullName evidence="7">Glutamine phosphoribosylpyrophosphate amidotransferase</fullName>
        <shortName evidence="7">GPATase</shortName>
    </alternativeName>
</protein>
<evidence type="ECO:0000256" key="6">
    <source>
        <dbReference type="ARBA" id="ARBA00022962"/>
    </source>
</evidence>
<dbReference type="InterPro" id="IPR029055">
    <property type="entry name" value="Ntn_hydrolases_N"/>
</dbReference>
<reference evidence="14" key="1">
    <citation type="submission" date="2016-10" db="EMBL/GenBank/DDBJ databases">
        <authorList>
            <person name="Varghese N."/>
            <person name="Submissions S."/>
        </authorList>
    </citation>
    <scope>NUCLEOTIDE SEQUENCE [LARGE SCALE GENOMIC DNA]</scope>
    <source>
        <strain evidence="14">DSM 3669</strain>
    </source>
</reference>
<comment type="catalytic activity">
    <reaction evidence="7 8">
        <text>5-phospho-beta-D-ribosylamine + L-glutamate + diphosphate = 5-phospho-alpha-D-ribose 1-diphosphate + L-glutamine + H2O</text>
        <dbReference type="Rhea" id="RHEA:14905"/>
        <dbReference type="ChEBI" id="CHEBI:15377"/>
        <dbReference type="ChEBI" id="CHEBI:29985"/>
        <dbReference type="ChEBI" id="CHEBI:33019"/>
        <dbReference type="ChEBI" id="CHEBI:58017"/>
        <dbReference type="ChEBI" id="CHEBI:58359"/>
        <dbReference type="ChEBI" id="CHEBI:58681"/>
        <dbReference type="EC" id="2.4.2.14"/>
    </reaction>
</comment>
<feature type="binding site" evidence="7 10">
    <location>
        <position position="304"/>
    </location>
    <ligand>
        <name>Mg(2+)</name>
        <dbReference type="ChEBI" id="CHEBI:18420"/>
    </ligand>
</feature>
<dbReference type="PIRSF" id="PIRSF000485">
    <property type="entry name" value="Amd_phspho_trans"/>
    <property type="match status" value="1"/>
</dbReference>
<feature type="binding site" evidence="7 10">
    <location>
        <position position="367"/>
    </location>
    <ligand>
        <name>Mg(2+)</name>
        <dbReference type="ChEBI" id="CHEBI:18420"/>
    </ligand>
</feature>
<feature type="domain" description="Glutamine amidotransferase type-2" evidence="12">
    <location>
        <begin position="22"/>
        <end position="241"/>
    </location>
</feature>
<evidence type="ECO:0000256" key="11">
    <source>
        <dbReference type="PIRSR" id="PIRSR000485-3"/>
    </source>
</evidence>
<dbReference type="GO" id="GO:0051539">
    <property type="term" value="F:4 iron, 4 sulfur cluster binding"/>
    <property type="evidence" value="ECO:0007669"/>
    <property type="project" value="UniProtKB-KW"/>
</dbReference>
<comment type="cofactor">
    <cofactor evidence="7 11">
        <name>[4Fe-4S] cluster</name>
        <dbReference type="ChEBI" id="CHEBI:49883"/>
    </cofactor>
    <text evidence="7 11">Binds 1 [4Fe-4S] cluster per subunit.</text>
</comment>
<dbReference type="UniPathway" id="UPA00074">
    <property type="reaction ID" value="UER00124"/>
</dbReference>
<dbReference type="InterPro" id="IPR035584">
    <property type="entry name" value="PurF_N"/>
</dbReference>
<keyword evidence="7 11" id="KW-0408">Iron</keyword>
<dbReference type="AlphaFoldDB" id="A0A1I6CVW7"/>
<dbReference type="NCBIfam" id="TIGR01134">
    <property type="entry name" value="purF"/>
    <property type="match status" value="1"/>
</dbReference>
<dbReference type="Pfam" id="PF13522">
    <property type="entry name" value="GATase_6"/>
    <property type="match status" value="1"/>
</dbReference>
<dbReference type="STRING" id="39060.SAMN05660706_102142"/>
<evidence type="ECO:0000256" key="1">
    <source>
        <dbReference type="ARBA" id="ARBA00005209"/>
    </source>
</evidence>
<keyword evidence="6 7" id="KW-0315">Glutamine amidotransferase</keyword>
<dbReference type="InterPro" id="IPR017932">
    <property type="entry name" value="GATase_2_dom"/>
</dbReference>
<dbReference type="GO" id="GO:0006189">
    <property type="term" value="P:'de novo' IMP biosynthetic process"/>
    <property type="evidence" value="ECO:0007669"/>
    <property type="project" value="UniProtKB-UniRule"/>
</dbReference>
<evidence type="ECO:0000256" key="2">
    <source>
        <dbReference type="ARBA" id="ARBA00010138"/>
    </source>
</evidence>
<dbReference type="HAMAP" id="MF_01931">
    <property type="entry name" value="PurF"/>
    <property type="match status" value="1"/>
</dbReference>
<gene>
    <name evidence="7" type="primary">purF</name>
    <name evidence="13" type="ORF">SAMN05660706_102142</name>
</gene>
<dbReference type="CDD" id="cd06223">
    <property type="entry name" value="PRTases_typeI"/>
    <property type="match status" value="1"/>
</dbReference>
<dbReference type="InterPro" id="IPR005854">
    <property type="entry name" value="PurF"/>
</dbReference>
<evidence type="ECO:0000256" key="5">
    <source>
        <dbReference type="ARBA" id="ARBA00022755"/>
    </source>
</evidence>
<keyword evidence="7 11" id="KW-0411">Iron-sulfur</keyword>
<keyword evidence="14" id="KW-1185">Reference proteome</keyword>
<sequence>MASCRPGFTNIMHLPDKPREECGVFGIYAPGHDVARLTYYGLYALQHRGQESAGIAVADGAKIQIYKGMGLVPEVFSGDRLNHLKGHLAIGHVRYSTTGASQPVNAQPLLFRYSGGMLGLAHNGNLTNVTELRSQLMATGSVFQSSTDSEVIVNIIARFAQKDLVDAIVKCMIDVKGAYSLVIITENKLIAVRDPNGFRPLCLGTLDNGYVAASESAALDTVGAKFLRDVQPGEIVVIGDNGLESIQVLKPRRRAHCIFEYIYFARPDSVIDGFNVNQVRREMGRVLAAEYPVEADIVIPVPDSGTAAARGFAEASGITFEEGLMKNRYIGRTFIQPTQDMRDLGVRLKLNPVREVLAGKRVVMVDDSIVRGTTSNKLVSMLRACGVREVHMCLSSPPIAHSCYYGIDTSNEEELIAARMPLDEIRRLINADGLYYLSLEGLLNIFGSARDNFCTACFDGRYPVEVVKTKEAGKYSLE</sequence>
<dbReference type="Gene3D" id="3.40.50.2020">
    <property type="match status" value="1"/>
</dbReference>
<dbReference type="PROSITE" id="PS51278">
    <property type="entry name" value="GATASE_TYPE_2"/>
    <property type="match status" value="1"/>
</dbReference>
<dbReference type="Gene3D" id="3.60.20.10">
    <property type="entry name" value="Glutamine Phosphoribosylpyrophosphate, subunit 1, domain 1"/>
    <property type="match status" value="1"/>
</dbReference>
<comment type="function">
    <text evidence="7">Catalyzes the formation of phosphoribosylamine from phosphoribosylpyrophosphate (PRPP) and glutamine.</text>
</comment>
<keyword evidence="7 10" id="KW-0460">Magnesium</keyword>
<feature type="binding site" evidence="7 11">
    <location>
        <position position="454"/>
    </location>
    <ligand>
        <name>[4Fe-4S] cluster</name>
        <dbReference type="ChEBI" id="CHEBI:49883"/>
    </ligand>
</feature>
<organism evidence="13 14">
    <name type="scientific">Desulfoscipio geothermicus DSM 3669</name>
    <dbReference type="NCBI Taxonomy" id="1121426"/>
    <lineage>
        <taxon>Bacteria</taxon>
        <taxon>Bacillati</taxon>
        <taxon>Bacillota</taxon>
        <taxon>Clostridia</taxon>
        <taxon>Eubacteriales</taxon>
        <taxon>Desulfallaceae</taxon>
        <taxon>Desulfoscipio</taxon>
    </lineage>
</organism>
<evidence type="ECO:0000313" key="13">
    <source>
        <dbReference type="EMBL" id="SFQ97217.1"/>
    </source>
</evidence>
<evidence type="ECO:0000256" key="7">
    <source>
        <dbReference type="HAMAP-Rule" id="MF_01931"/>
    </source>
</evidence>
<comment type="similarity">
    <text evidence="2 7 8">In the C-terminal section; belongs to the purine/pyrimidine phosphoribosyltransferase family.</text>
</comment>
<dbReference type="EMBL" id="FOYM01000002">
    <property type="protein sequence ID" value="SFQ97217.1"/>
    <property type="molecule type" value="Genomic_DNA"/>
</dbReference>
<dbReference type="SUPFAM" id="SSF56235">
    <property type="entry name" value="N-terminal nucleophile aminohydrolases (Ntn hydrolases)"/>
    <property type="match status" value="1"/>
</dbReference>
<dbReference type="GO" id="GO:0004044">
    <property type="term" value="F:amidophosphoribosyltransferase activity"/>
    <property type="evidence" value="ECO:0007669"/>
    <property type="project" value="UniProtKB-UniRule"/>
</dbReference>
<evidence type="ECO:0000256" key="8">
    <source>
        <dbReference type="PIRNR" id="PIRNR000485"/>
    </source>
</evidence>
<keyword evidence="7" id="KW-0004">4Fe-4S</keyword>
<evidence type="ECO:0000259" key="12">
    <source>
        <dbReference type="PROSITE" id="PS51278"/>
    </source>
</evidence>
<dbReference type="PANTHER" id="PTHR11907">
    <property type="entry name" value="AMIDOPHOSPHORIBOSYLTRANSFERASE"/>
    <property type="match status" value="1"/>
</dbReference>
<evidence type="ECO:0000256" key="10">
    <source>
        <dbReference type="PIRSR" id="PIRSR000485-2"/>
    </source>
</evidence>
<feature type="binding site" evidence="7 10">
    <location>
        <position position="366"/>
    </location>
    <ligand>
        <name>Mg(2+)</name>
        <dbReference type="ChEBI" id="CHEBI:18420"/>
    </ligand>
</feature>
<name>A0A1I6CVW7_9FIRM</name>
<evidence type="ECO:0000256" key="3">
    <source>
        <dbReference type="ARBA" id="ARBA00022676"/>
    </source>
</evidence>
<proteinExistence type="inferred from homology"/>
<evidence type="ECO:0000256" key="4">
    <source>
        <dbReference type="ARBA" id="ARBA00022679"/>
    </source>
</evidence>
<accession>A0A1I6CVW7</accession>
<dbReference type="CDD" id="cd00715">
    <property type="entry name" value="GPATase_N"/>
    <property type="match status" value="1"/>
</dbReference>